<sequence>MTAPLELHHYQVISAVRQTLIDLYADVRAPLLHLPNYAVSTFAERLGRHGTEPGFEAVVGYDQGHAVGYVYGNTIRFGDRWWTRMARPLGEEITAEPTLALKELGVRIPWRGTGAARRIHDELLAGRAERRVTLMVNPAAGDGKVLALYQSWGYEAVNEVRPSPEAPPLVAMLRDCR</sequence>
<organism evidence="2 3">
    <name type="scientific">Kitasatospora kifunensis</name>
    <name type="common">Streptomyces kifunensis</name>
    <dbReference type="NCBI Taxonomy" id="58351"/>
    <lineage>
        <taxon>Bacteria</taxon>
        <taxon>Bacillati</taxon>
        <taxon>Actinomycetota</taxon>
        <taxon>Actinomycetes</taxon>
        <taxon>Kitasatosporales</taxon>
        <taxon>Streptomycetaceae</taxon>
        <taxon>Kitasatospora</taxon>
    </lineage>
</organism>
<dbReference type="AlphaFoldDB" id="A0A7W7RAC0"/>
<dbReference type="GO" id="GO:0016747">
    <property type="term" value="F:acyltransferase activity, transferring groups other than amino-acyl groups"/>
    <property type="evidence" value="ECO:0007669"/>
    <property type="project" value="InterPro"/>
</dbReference>
<protein>
    <recommendedName>
        <fullName evidence="1">N-acetyltransferase domain-containing protein</fullName>
    </recommendedName>
</protein>
<keyword evidence="3" id="KW-1185">Reference proteome</keyword>
<dbReference type="Proteomes" id="UP000540506">
    <property type="component" value="Unassembled WGS sequence"/>
</dbReference>
<dbReference type="RefSeq" id="WP_312897544.1">
    <property type="nucleotide sequence ID" value="NZ_JACHJV010000002.1"/>
</dbReference>
<name>A0A7W7RAC0_KITKI</name>
<dbReference type="InterPro" id="IPR000182">
    <property type="entry name" value="GNAT_dom"/>
</dbReference>
<evidence type="ECO:0000259" key="1">
    <source>
        <dbReference type="PROSITE" id="PS51186"/>
    </source>
</evidence>
<evidence type="ECO:0000313" key="2">
    <source>
        <dbReference type="EMBL" id="MBB4927641.1"/>
    </source>
</evidence>
<dbReference type="InterPro" id="IPR016181">
    <property type="entry name" value="Acyl_CoA_acyltransferase"/>
</dbReference>
<gene>
    <name evidence="2" type="ORF">FHR34_006736</name>
</gene>
<dbReference type="EMBL" id="JACHJV010000002">
    <property type="protein sequence ID" value="MBB4927641.1"/>
    <property type="molecule type" value="Genomic_DNA"/>
</dbReference>
<dbReference type="SUPFAM" id="SSF55729">
    <property type="entry name" value="Acyl-CoA N-acyltransferases (Nat)"/>
    <property type="match status" value="1"/>
</dbReference>
<proteinExistence type="predicted"/>
<evidence type="ECO:0000313" key="3">
    <source>
        <dbReference type="Proteomes" id="UP000540506"/>
    </source>
</evidence>
<reference evidence="2 3" key="1">
    <citation type="submission" date="2020-08" db="EMBL/GenBank/DDBJ databases">
        <title>Sequencing the genomes of 1000 actinobacteria strains.</title>
        <authorList>
            <person name="Klenk H.-P."/>
        </authorList>
    </citation>
    <scope>NUCLEOTIDE SEQUENCE [LARGE SCALE GENOMIC DNA]</scope>
    <source>
        <strain evidence="2 3">DSM 41654</strain>
    </source>
</reference>
<feature type="domain" description="N-acetyltransferase" evidence="1">
    <location>
        <begin position="7"/>
        <end position="177"/>
    </location>
</feature>
<comment type="caution">
    <text evidence="2">The sequence shown here is derived from an EMBL/GenBank/DDBJ whole genome shotgun (WGS) entry which is preliminary data.</text>
</comment>
<dbReference type="PROSITE" id="PS51186">
    <property type="entry name" value="GNAT"/>
    <property type="match status" value="1"/>
</dbReference>
<dbReference type="Gene3D" id="3.40.630.30">
    <property type="match status" value="1"/>
</dbReference>
<accession>A0A7W7RAC0</accession>